<dbReference type="RefSeq" id="WP_156608186.1">
    <property type="nucleotide sequence ID" value="NZ_WPCU01000004.1"/>
</dbReference>
<organism evidence="13 14">
    <name type="scientific">Auraticoccus cholistanensis</name>
    <dbReference type="NCBI Taxonomy" id="2656650"/>
    <lineage>
        <taxon>Bacteria</taxon>
        <taxon>Bacillati</taxon>
        <taxon>Actinomycetota</taxon>
        <taxon>Actinomycetes</taxon>
        <taxon>Propionibacteriales</taxon>
        <taxon>Propionibacteriaceae</taxon>
        <taxon>Auraticoccus</taxon>
    </lineage>
</organism>
<comment type="caution">
    <text evidence="13">The sequence shown here is derived from an EMBL/GenBank/DDBJ whole genome shotgun (WGS) entry which is preliminary data.</text>
</comment>
<dbReference type="InterPro" id="IPR014756">
    <property type="entry name" value="Ig_E-set"/>
</dbReference>
<feature type="transmembrane region" description="Helical" evidence="10">
    <location>
        <begin position="385"/>
        <end position="405"/>
    </location>
</feature>
<evidence type="ECO:0000256" key="1">
    <source>
        <dbReference type="ARBA" id="ARBA00004651"/>
    </source>
</evidence>
<dbReference type="AlphaFoldDB" id="A0A6A9UQM9"/>
<feature type="transmembrane region" description="Helical" evidence="10">
    <location>
        <begin position="170"/>
        <end position="190"/>
    </location>
</feature>
<evidence type="ECO:0000256" key="9">
    <source>
        <dbReference type="SAM" id="MobiDB-lite"/>
    </source>
</evidence>
<gene>
    <name evidence="13" type="ORF">GC722_04050</name>
</gene>
<keyword evidence="2" id="KW-1003">Cell membrane</keyword>
<dbReference type="InterPro" id="IPR008457">
    <property type="entry name" value="Cu-R_CopD_dom"/>
</dbReference>
<dbReference type="Pfam" id="PF05425">
    <property type="entry name" value="CopD"/>
    <property type="match status" value="1"/>
</dbReference>
<comment type="subcellular location">
    <subcellularLocation>
        <location evidence="1">Cell membrane</location>
        <topology evidence="1">Multi-pass membrane protein</topology>
    </subcellularLocation>
</comment>
<dbReference type="GO" id="GO:0046688">
    <property type="term" value="P:response to copper ion"/>
    <property type="evidence" value="ECO:0007669"/>
    <property type="project" value="InterPro"/>
</dbReference>
<evidence type="ECO:0000259" key="12">
    <source>
        <dbReference type="Pfam" id="PF05425"/>
    </source>
</evidence>
<feature type="transmembrane region" description="Helical" evidence="10">
    <location>
        <begin position="349"/>
        <end position="373"/>
    </location>
</feature>
<dbReference type="GO" id="GO:0005886">
    <property type="term" value="C:plasma membrane"/>
    <property type="evidence" value="ECO:0007669"/>
    <property type="project" value="UniProtKB-SubCell"/>
</dbReference>
<dbReference type="InterPro" id="IPR007348">
    <property type="entry name" value="CopC_dom"/>
</dbReference>
<dbReference type="InterPro" id="IPR032694">
    <property type="entry name" value="CopC/D"/>
</dbReference>
<keyword evidence="3 10" id="KW-0812">Transmembrane</keyword>
<dbReference type="GO" id="GO:0006825">
    <property type="term" value="P:copper ion transport"/>
    <property type="evidence" value="ECO:0007669"/>
    <property type="project" value="InterPro"/>
</dbReference>
<dbReference type="SUPFAM" id="SSF81296">
    <property type="entry name" value="E set domains"/>
    <property type="match status" value="1"/>
</dbReference>
<keyword evidence="6 10" id="KW-1133">Transmembrane helix</keyword>
<feature type="transmembrane region" description="Helical" evidence="10">
    <location>
        <begin position="202"/>
        <end position="225"/>
    </location>
</feature>
<keyword evidence="8 10" id="KW-0472">Membrane</keyword>
<dbReference type="GO" id="GO:0042597">
    <property type="term" value="C:periplasmic space"/>
    <property type="evidence" value="ECO:0007669"/>
    <property type="project" value="InterPro"/>
</dbReference>
<dbReference type="Proteomes" id="UP000435304">
    <property type="component" value="Unassembled WGS sequence"/>
</dbReference>
<evidence type="ECO:0000256" key="3">
    <source>
        <dbReference type="ARBA" id="ARBA00022692"/>
    </source>
</evidence>
<evidence type="ECO:0000256" key="5">
    <source>
        <dbReference type="ARBA" id="ARBA00022729"/>
    </source>
</evidence>
<sequence length="604" mass="60874">MTTTGCRAHALAPPAPRELSRSRALTAALLAVVAGLAWLLGSAQPAAAHAELVATTPSSGTTLDRAPEQVVLQFSEPVRLVPDGIRLVGADGTPRAMVATARGEQVTAEVPADATGTLVVSWRVVSGDSHPVSGALVVTVGASTGPVLQQPVELAGSDRLLQGVGVAATALQHLAGMTLAGLVLFGAVVARRHPSGTAPRRLLVALAAAASLGVLAGAAVTGLRISGGGLAAVTSPADWLPLVPAPTLATVGATLAGGWLVVALHGDQPSRRRRRAALAAGAVTVVAPVLSGHTVTVEPRWLGVAADAVHLAVGATWLGGLVGLVLLVRRSLPGAGGVRDGVALARVTARFSALAGWSVLALGVSGVTLAALVLPGWSALLGTGYGRSLVVKLSLVAVVLGVASWNRQLLVPRVRRAPDAPAAWSAFRRLMLVEVALLVAVLLATGALTSLDPGGGRDSATPATTAAAPTPAAPPTAPTPAAEDHAGGHDGHGPAGRTLAVRRTLADGGELTGSISPVLVGTNTLRFEVRDADGRLLRPEQPPTVRVRLDSRDLGPLSTTATAEDGGRWRADLDLPLGGEWTVEVAVRTSTFSEPVASFAVIAV</sequence>
<evidence type="ECO:0000313" key="14">
    <source>
        <dbReference type="Proteomes" id="UP000435304"/>
    </source>
</evidence>
<feature type="transmembrane region" description="Helical" evidence="10">
    <location>
        <begin position="276"/>
        <end position="296"/>
    </location>
</feature>
<evidence type="ECO:0000256" key="2">
    <source>
        <dbReference type="ARBA" id="ARBA00022475"/>
    </source>
</evidence>
<evidence type="ECO:0000313" key="13">
    <source>
        <dbReference type="EMBL" id="MVA75206.1"/>
    </source>
</evidence>
<dbReference type="GO" id="GO:0005507">
    <property type="term" value="F:copper ion binding"/>
    <property type="evidence" value="ECO:0007669"/>
    <property type="project" value="InterPro"/>
</dbReference>
<evidence type="ECO:0000259" key="11">
    <source>
        <dbReference type="Pfam" id="PF04234"/>
    </source>
</evidence>
<feature type="transmembrane region" description="Helical" evidence="10">
    <location>
        <begin position="245"/>
        <end position="264"/>
    </location>
</feature>
<name>A0A6A9UQM9_9ACTN</name>
<feature type="domain" description="Copper resistance protein D" evidence="12">
    <location>
        <begin position="346"/>
        <end position="448"/>
    </location>
</feature>
<evidence type="ECO:0000256" key="8">
    <source>
        <dbReference type="ARBA" id="ARBA00023136"/>
    </source>
</evidence>
<feature type="compositionally biased region" description="Low complexity" evidence="9">
    <location>
        <begin position="460"/>
        <end position="470"/>
    </location>
</feature>
<evidence type="ECO:0000256" key="7">
    <source>
        <dbReference type="ARBA" id="ARBA00023008"/>
    </source>
</evidence>
<evidence type="ECO:0000256" key="4">
    <source>
        <dbReference type="ARBA" id="ARBA00022723"/>
    </source>
</evidence>
<keyword evidence="7" id="KW-0186">Copper</keyword>
<feature type="compositionally biased region" description="Basic and acidic residues" evidence="9">
    <location>
        <begin position="482"/>
        <end position="492"/>
    </location>
</feature>
<feature type="transmembrane region" description="Helical" evidence="10">
    <location>
        <begin position="426"/>
        <end position="448"/>
    </location>
</feature>
<reference evidence="13 14" key="1">
    <citation type="submission" date="2019-12" db="EMBL/GenBank/DDBJ databases">
        <title>Auraticoccus cholistani sp. nov., an actinomycete isolated from soil of Cholistan desert.</title>
        <authorList>
            <person name="Cheema M.T."/>
        </authorList>
    </citation>
    <scope>NUCLEOTIDE SEQUENCE [LARGE SCALE GENOMIC DNA]</scope>
    <source>
        <strain evidence="13 14">F435</strain>
    </source>
</reference>
<keyword evidence="4" id="KW-0479">Metal-binding</keyword>
<dbReference type="Pfam" id="PF04234">
    <property type="entry name" value="CopC"/>
    <property type="match status" value="1"/>
</dbReference>
<evidence type="ECO:0000256" key="6">
    <source>
        <dbReference type="ARBA" id="ARBA00022989"/>
    </source>
</evidence>
<dbReference type="InterPro" id="IPR014755">
    <property type="entry name" value="Cu-Rt/internalin_Ig-like"/>
</dbReference>
<keyword evidence="14" id="KW-1185">Reference proteome</keyword>
<keyword evidence="5" id="KW-0732">Signal</keyword>
<dbReference type="PANTHER" id="PTHR34820">
    <property type="entry name" value="INNER MEMBRANE PROTEIN YEBZ"/>
    <property type="match status" value="1"/>
</dbReference>
<dbReference type="EMBL" id="WPCU01000004">
    <property type="protein sequence ID" value="MVA75206.1"/>
    <property type="molecule type" value="Genomic_DNA"/>
</dbReference>
<evidence type="ECO:0000256" key="10">
    <source>
        <dbReference type="SAM" id="Phobius"/>
    </source>
</evidence>
<accession>A0A6A9UQM9</accession>
<feature type="transmembrane region" description="Helical" evidence="10">
    <location>
        <begin position="308"/>
        <end position="328"/>
    </location>
</feature>
<proteinExistence type="predicted"/>
<evidence type="ECO:0008006" key="15">
    <source>
        <dbReference type="Google" id="ProtNLM"/>
    </source>
</evidence>
<feature type="region of interest" description="Disordered" evidence="9">
    <location>
        <begin position="453"/>
        <end position="496"/>
    </location>
</feature>
<dbReference type="PANTHER" id="PTHR34820:SF4">
    <property type="entry name" value="INNER MEMBRANE PROTEIN YEBZ"/>
    <property type="match status" value="1"/>
</dbReference>
<protein>
    <recommendedName>
        <fullName evidence="15">Copper resistance protein CopC</fullName>
    </recommendedName>
</protein>
<dbReference type="Gene3D" id="2.60.40.1220">
    <property type="match status" value="1"/>
</dbReference>
<feature type="domain" description="CopC" evidence="11">
    <location>
        <begin position="49"/>
        <end position="139"/>
    </location>
</feature>